<dbReference type="RefSeq" id="WP_271215364.1">
    <property type="nucleotide sequence ID" value="NZ_BAAAVD010000021.1"/>
</dbReference>
<gene>
    <name evidence="1" type="ORF">GCM10017600_01720</name>
</gene>
<evidence type="ECO:0000313" key="2">
    <source>
        <dbReference type="Proteomes" id="UP001143474"/>
    </source>
</evidence>
<accession>A0A9W6HUV6</accession>
<reference evidence="1" key="2">
    <citation type="submission" date="2023-01" db="EMBL/GenBank/DDBJ databases">
        <authorList>
            <person name="Sun Q."/>
            <person name="Evtushenko L."/>
        </authorList>
    </citation>
    <scope>NUCLEOTIDE SEQUENCE</scope>
    <source>
        <strain evidence="1">VKM Ac-2007</strain>
    </source>
</reference>
<dbReference type="EMBL" id="BSEV01000001">
    <property type="protein sequence ID" value="GLK06767.1"/>
    <property type="molecule type" value="Genomic_DNA"/>
</dbReference>
<name>A0A9W6HUV6_9ACTN</name>
<keyword evidence="2" id="KW-1185">Reference proteome</keyword>
<organism evidence="1 2">
    <name type="scientific">Streptosporangium carneum</name>
    <dbReference type="NCBI Taxonomy" id="47481"/>
    <lineage>
        <taxon>Bacteria</taxon>
        <taxon>Bacillati</taxon>
        <taxon>Actinomycetota</taxon>
        <taxon>Actinomycetes</taxon>
        <taxon>Streptosporangiales</taxon>
        <taxon>Streptosporangiaceae</taxon>
        <taxon>Streptosporangium</taxon>
    </lineage>
</organism>
<protein>
    <submittedName>
        <fullName evidence="1">Uncharacterized protein</fullName>
    </submittedName>
</protein>
<sequence>MLKPKAIPRDWSRVFEANTRKYPAASRDAGPGADLVETSSGPFAADCLREMLGFRSVGRHDARRWSQAIMDGDSPVQEDLGLTRALVGGG</sequence>
<evidence type="ECO:0000313" key="1">
    <source>
        <dbReference type="EMBL" id="GLK06767.1"/>
    </source>
</evidence>
<reference evidence="1" key="1">
    <citation type="journal article" date="2014" name="Int. J. Syst. Evol. Microbiol.">
        <title>Complete genome sequence of Corynebacterium casei LMG S-19264T (=DSM 44701T), isolated from a smear-ripened cheese.</title>
        <authorList>
            <consortium name="US DOE Joint Genome Institute (JGI-PGF)"/>
            <person name="Walter F."/>
            <person name="Albersmeier A."/>
            <person name="Kalinowski J."/>
            <person name="Ruckert C."/>
        </authorList>
    </citation>
    <scope>NUCLEOTIDE SEQUENCE</scope>
    <source>
        <strain evidence="1">VKM Ac-2007</strain>
    </source>
</reference>
<dbReference type="Proteomes" id="UP001143474">
    <property type="component" value="Unassembled WGS sequence"/>
</dbReference>
<comment type="caution">
    <text evidence="1">The sequence shown here is derived from an EMBL/GenBank/DDBJ whole genome shotgun (WGS) entry which is preliminary data.</text>
</comment>
<proteinExistence type="predicted"/>
<dbReference type="AlphaFoldDB" id="A0A9W6HUV6"/>